<evidence type="ECO:0000313" key="1">
    <source>
        <dbReference type="EMBL" id="RMB56047.1"/>
    </source>
</evidence>
<proteinExistence type="predicted"/>
<comment type="caution">
    <text evidence="1">The sequence shown here is derived from an EMBL/GenBank/DDBJ whole genome shotgun (WGS) entry which is preliminary data.</text>
</comment>
<name>A0A3M0FVR5_9FLAO</name>
<keyword evidence="2" id="KW-1185">Reference proteome</keyword>
<evidence type="ECO:0000313" key="2">
    <source>
        <dbReference type="Proteomes" id="UP000281985"/>
    </source>
</evidence>
<dbReference type="Pfam" id="PF13585">
    <property type="entry name" value="CHU_C"/>
    <property type="match status" value="1"/>
</dbReference>
<organism evidence="1 2">
    <name type="scientific">Dokdonia sinensis</name>
    <dbReference type="NCBI Taxonomy" id="2479847"/>
    <lineage>
        <taxon>Bacteria</taxon>
        <taxon>Pseudomonadati</taxon>
        <taxon>Bacteroidota</taxon>
        <taxon>Flavobacteriia</taxon>
        <taxon>Flavobacteriales</taxon>
        <taxon>Flavobacteriaceae</taxon>
        <taxon>Dokdonia</taxon>
    </lineage>
</organism>
<sequence length="1401" mass="150968">MPNDTPDDYALCDFDGDGLEVFDLTSREMDVLGGLDPLRYSVTWYADLTNAQNGTTDIPDETNHSSTGGDVYAVVQDETQSMTTFCQAIVTLTLVVEDIPVPNQPAAYELCDDLASGSRDDMTSLFDLTSRESIIIGANTDWSVTWYQTQVGADTADPAALIAAPTSHPYTSMVTGNIPVWARVVDTSTMEDCHAVVSLTLVVVPNPSPTTIPDVEECDGSDGVLDNQAIFDLTDEALAIANGELVTVTFYESEQNAIDAMSPVTTAAYQSGSRTLWARSTEDDPALPNTACFTIIEVTLVVRDTPEITATAAALELTACDDADGTMDGNATFDLTQNDILVLGTLPAADYSITYHETQASAETPEMEPGHDAIATPAAYNFGPPATTTIWVRLQDTTQANTACAAVTSFTINVGDTPTFTTPATEYFACDSMDSGDDMDGIATFDLTVITDDITNNGALTNLEVTYYADPVDIVTGMDIQPQDAYQGTGADPQTITILITSTDPGMCSIIQTTDLRVDPVPVLISDPLPDAIACDPDNDDFSSFDLDAYATLILNGQTTLDLSFYELQADAQNGDPADAITNTVSYDNIVPNQVLYVRAQDNVNATACAKVFPFTLQSHPTPVLPATALEDIVACDDDGDSAEEFDLTVYTQPLLDAQLPLPATDFTVSYHDTQASAEDVTDPGLTNAADYDLNTAMSPLTIYVRILYTDGSDCATITTFDISVEPLPTIGNYLTNPLEVCDDDNDQFAVFDLTQNQNEITTDPLLQVDYYASQADFDAGNPVIVDPTAYTNIANPQVIIVVVTSQAGCEVQTDRTLRVLPLPTPDNVNPEDVVVCDDDFDGRFDFDLTPTVREIDPASAPTVIRIFESFAQAQSYDAVTNTPAPATDAAAGYLYTNSVPNGQTLYARVDHDPAVVMGNTCAVIVPFEVVINPLPVVNPDRVDPYVFCEQEDGDDSMGMLILENIAGEIDLLQAPQVEGDFFITYHEDQSQALTDDFALSSPYNFDENVLTGLWIRIENRVTGCFVVEFLEIVVEARPVAQQPEDLMVCEDIVPDMVNGIPTPGTATIDLTVQDEVIFGGPLGPTDQVNYFTSLADAEANDNAIADPTVFVNTSDPQVIWAVVEDTTTTCPSSPPVSFAIDVKEVPYTDLSDTGGDICVDPTTGEILEPVILDATPETIIAGAIYTYAWRLDGSLISIDPTVSVEAVGTYSVTVTAIYTDVLTGMVHECSYEAETTFTAISGPLFQVEVLEDAFNAGGTYTVQVVEGSITGFGAAEYEFAIDDGPFGDSTVFTNVRPGEHTVFGRRKDGNCPATPVEVGIIDYPRFFTPNNDGFHDRWNILGIGTPPNLNAKIFIFDRYGKLLKQLSPTSPGWNGTFNGQPMPSNDYWFRVEYNEADENG</sequence>
<protein>
    <submittedName>
        <fullName evidence="1">Gliding motility-associated C-terminal domain-containing protein</fullName>
    </submittedName>
</protein>
<accession>A0A3M0FVR5</accession>
<feature type="non-terminal residue" evidence="1">
    <location>
        <position position="1401"/>
    </location>
</feature>
<reference evidence="1 2" key="1">
    <citation type="submission" date="2018-10" db="EMBL/GenBank/DDBJ databases">
        <title>Dokdonia luteus sp. nov., isolated from sea water.</title>
        <authorList>
            <person name="Zhou L.Y."/>
            <person name="Du Z.J."/>
        </authorList>
    </citation>
    <scope>NUCLEOTIDE SEQUENCE [LARGE SCALE GENOMIC DNA]</scope>
    <source>
        <strain evidence="1 2">SH27</strain>
    </source>
</reference>
<dbReference type="EMBL" id="REFV01000030">
    <property type="protein sequence ID" value="RMB56047.1"/>
    <property type="molecule type" value="Genomic_DNA"/>
</dbReference>
<dbReference type="Proteomes" id="UP000281985">
    <property type="component" value="Unassembled WGS sequence"/>
</dbReference>
<dbReference type="NCBIfam" id="TIGR04131">
    <property type="entry name" value="Bac_Flav_CTERM"/>
    <property type="match status" value="1"/>
</dbReference>
<dbReference type="InterPro" id="IPR026341">
    <property type="entry name" value="T9SS_type_B"/>
</dbReference>
<gene>
    <name evidence="1" type="ORF">EAX61_16235</name>
</gene>